<feature type="region of interest" description="Disordered" evidence="1">
    <location>
        <begin position="54"/>
        <end position="78"/>
    </location>
</feature>
<evidence type="ECO:0000256" key="1">
    <source>
        <dbReference type="SAM" id="MobiDB-lite"/>
    </source>
</evidence>
<comment type="caution">
    <text evidence="2">The sequence shown here is derived from an EMBL/GenBank/DDBJ whole genome shotgun (WGS) entry which is preliminary data.</text>
</comment>
<organism evidence="2 4">
    <name type="scientific">Cucumis melo var. makuwa</name>
    <name type="common">Oriental melon</name>
    <dbReference type="NCBI Taxonomy" id="1194695"/>
    <lineage>
        <taxon>Eukaryota</taxon>
        <taxon>Viridiplantae</taxon>
        <taxon>Streptophyta</taxon>
        <taxon>Embryophyta</taxon>
        <taxon>Tracheophyta</taxon>
        <taxon>Spermatophyta</taxon>
        <taxon>Magnoliopsida</taxon>
        <taxon>eudicotyledons</taxon>
        <taxon>Gunneridae</taxon>
        <taxon>Pentapetalae</taxon>
        <taxon>rosids</taxon>
        <taxon>fabids</taxon>
        <taxon>Cucurbitales</taxon>
        <taxon>Cucurbitaceae</taxon>
        <taxon>Benincaseae</taxon>
        <taxon>Cucumis</taxon>
    </lineage>
</organism>
<dbReference type="Proteomes" id="UP000321947">
    <property type="component" value="Unassembled WGS sequence"/>
</dbReference>
<evidence type="ECO:0000313" key="4">
    <source>
        <dbReference type="Proteomes" id="UP000321393"/>
    </source>
</evidence>
<gene>
    <name evidence="3" type="ORF">E5676_scaffold1142G00410</name>
    <name evidence="2" type="ORF">E6C27_scaffold406G00110</name>
</gene>
<evidence type="ECO:0000313" key="5">
    <source>
        <dbReference type="Proteomes" id="UP000321947"/>
    </source>
</evidence>
<protein>
    <submittedName>
        <fullName evidence="2">Retrotransposon protein</fullName>
    </submittedName>
</protein>
<evidence type="ECO:0000313" key="3">
    <source>
        <dbReference type="EMBL" id="TYK27774.1"/>
    </source>
</evidence>
<evidence type="ECO:0000313" key="2">
    <source>
        <dbReference type="EMBL" id="KAA0054834.1"/>
    </source>
</evidence>
<reference evidence="4 5" key="1">
    <citation type="submission" date="2019-08" db="EMBL/GenBank/DDBJ databases">
        <title>Draft genome sequences of two oriental melons (Cucumis melo L. var makuwa).</title>
        <authorList>
            <person name="Kwon S.-Y."/>
        </authorList>
    </citation>
    <scope>NUCLEOTIDE SEQUENCE [LARGE SCALE GENOMIC DNA]</scope>
    <source>
        <strain evidence="5">cv. Chang Bougi</strain>
        <strain evidence="4">cv. SW 3</strain>
        <tissue evidence="2">Leaf</tissue>
    </source>
</reference>
<dbReference type="EMBL" id="SSTE01008657">
    <property type="protein sequence ID" value="KAA0054834.1"/>
    <property type="molecule type" value="Genomic_DNA"/>
</dbReference>
<feature type="compositionally biased region" description="Polar residues" evidence="1">
    <location>
        <begin position="55"/>
        <end position="65"/>
    </location>
</feature>
<dbReference type="AlphaFoldDB" id="A0A5A7UI53"/>
<dbReference type="Proteomes" id="UP000321393">
    <property type="component" value="Unassembled WGS sequence"/>
</dbReference>
<dbReference type="EMBL" id="SSTD01002518">
    <property type="protein sequence ID" value="TYK27774.1"/>
    <property type="molecule type" value="Genomic_DNA"/>
</dbReference>
<sequence>MAKSVWINAFVTDLEPVLQVEVKSRYPITMREAQLVKDRNLALKMALNELGGSGPSISEAQTQTMKDGRTNTKKKGGRQTEYPIRQISILVKGSYTRGEPPVRFLSDNEFKERLDKGLCFGCNDKYSHGHICKIKENRYTTTIKNYYS</sequence>
<accession>A0A5A7UI53</accession>
<proteinExistence type="predicted"/>
<name>A0A5A7UI53_CUCMM</name>